<keyword evidence="2" id="KW-1185">Reference proteome</keyword>
<dbReference type="Proteomes" id="UP000603865">
    <property type="component" value="Unassembled WGS sequence"/>
</dbReference>
<reference evidence="1" key="1">
    <citation type="journal article" date="2014" name="Int. J. Syst. Evol. Microbiol.">
        <title>Complete genome sequence of Corynebacterium casei LMG S-19264T (=DSM 44701T), isolated from a smear-ripened cheese.</title>
        <authorList>
            <consortium name="US DOE Joint Genome Institute (JGI-PGF)"/>
            <person name="Walter F."/>
            <person name="Albersmeier A."/>
            <person name="Kalinowski J."/>
            <person name="Ruckert C."/>
        </authorList>
    </citation>
    <scope>NUCLEOTIDE SEQUENCE</scope>
    <source>
        <strain evidence="1">JCM 31311</strain>
    </source>
</reference>
<dbReference type="EMBL" id="BMQL01000020">
    <property type="protein sequence ID" value="GGR17102.1"/>
    <property type="molecule type" value="Genomic_DNA"/>
</dbReference>
<evidence type="ECO:0000313" key="1">
    <source>
        <dbReference type="EMBL" id="GGR17102.1"/>
    </source>
</evidence>
<sequence length="141" mass="16224">MIDSGISNNFAFLYRGPVGVYLDLISSTDTFSEMFINEKKELAENAVAAHNYKTESIESRSAGIKFVDGEGIKISDYIRIEDNEMSIEEFYSVSNFLLEVIKKIRCGQFSYREVPDIAQEIYNKTRILNELIKVFEIIPTW</sequence>
<comment type="caution">
    <text evidence="1">The sequence shown here is derived from an EMBL/GenBank/DDBJ whole genome shotgun (WGS) entry which is preliminary data.</text>
</comment>
<accession>A0A918CCP0</accession>
<gene>
    <name evidence="1" type="ORF">GCM10008957_32120</name>
</gene>
<protein>
    <submittedName>
        <fullName evidence="1">Uncharacterized protein</fullName>
    </submittedName>
</protein>
<reference evidence="1" key="2">
    <citation type="submission" date="2020-09" db="EMBL/GenBank/DDBJ databases">
        <authorList>
            <person name="Sun Q."/>
            <person name="Ohkuma M."/>
        </authorList>
    </citation>
    <scope>NUCLEOTIDE SEQUENCE</scope>
    <source>
        <strain evidence="1">JCM 31311</strain>
    </source>
</reference>
<name>A0A918CCP0_9DEIO</name>
<organism evidence="1 2">
    <name type="scientific">Deinococcus ruber</name>
    <dbReference type="NCBI Taxonomy" id="1848197"/>
    <lineage>
        <taxon>Bacteria</taxon>
        <taxon>Thermotogati</taxon>
        <taxon>Deinococcota</taxon>
        <taxon>Deinococci</taxon>
        <taxon>Deinococcales</taxon>
        <taxon>Deinococcaceae</taxon>
        <taxon>Deinococcus</taxon>
    </lineage>
</organism>
<evidence type="ECO:0000313" key="2">
    <source>
        <dbReference type="Proteomes" id="UP000603865"/>
    </source>
</evidence>
<dbReference type="AlphaFoldDB" id="A0A918CCP0"/>
<proteinExistence type="predicted"/>